<accession>A0A8E6B4L0</accession>
<evidence type="ECO:0000313" key="1">
    <source>
        <dbReference type="EMBL" id="QVL31651.1"/>
    </source>
</evidence>
<dbReference type="Proteomes" id="UP000676194">
    <property type="component" value="Chromosome"/>
</dbReference>
<keyword evidence="2" id="KW-1185">Reference proteome</keyword>
<dbReference type="RefSeq" id="WP_213495755.1">
    <property type="nucleotide sequence ID" value="NZ_CP074694.1"/>
</dbReference>
<name>A0A8E6B4L0_9BACT</name>
<gene>
    <name evidence="1" type="ORF">KIH39_22840</name>
</gene>
<protein>
    <submittedName>
        <fullName evidence="1">Uncharacterized protein</fullName>
    </submittedName>
</protein>
<proteinExistence type="predicted"/>
<sequence length="277" mass="31758">MADSDFPTLTFRFTSRKFSPLIRMMMTSIAGVAKDTSAIQGKYRKQLRRLRDTQLLSRFSSESRYNFAVNCPPVGASCLMAPLRVCNFASFCPFCYARRVVAPVYRTCQKLLSDRQNRQMVLLGYRVGVSIPSYVPSNPIIWSGQLAREFVDFIDGHVHRDKMTLYSEFDAYAAGGAVLTSESFSKDSVAVHRSGVILVKDTMVESPRWVRRDLEHENFLQLMSRKDSELQSFVANIFSYKQSLLTMDNPRALAFYLDALQGMHMFRRVNCFRGKRK</sequence>
<organism evidence="1 2">
    <name type="scientific">Telmatocola sphagniphila</name>
    <dbReference type="NCBI Taxonomy" id="1123043"/>
    <lineage>
        <taxon>Bacteria</taxon>
        <taxon>Pseudomonadati</taxon>
        <taxon>Planctomycetota</taxon>
        <taxon>Planctomycetia</taxon>
        <taxon>Gemmatales</taxon>
        <taxon>Gemmataceae</taxon>
    </lineage>
</organism>
<dbReference type="KEGG" id="tsph:KIH39_22840"/>
<dbReference type="AlphaFoldDB" id="A0A8E6B4L0"/>
<reference evidence="1" key="1">
    <citation type="submission" date="2021-05" db="EMBL/GenBank/DDBJ databases">
        <title>Complete genome sequence of the cellulolytic planctomycete Telmatocola sphagniphila SP2T and characterization of the first cellulase from planctomycetes.</title>
        <authorList>
            <person name="Rakitin A.L."/>
            <person name="Beletsky A.V."/>
            <person name="Naumoff D.G."/>
            <person name="Kulichevskaya I.S."/>
            <person name="Mardanov A.V."/>
            <person name="Ravin N.V."/>
            <person name="Dedysh S.N."/>
        </authorList>
    </citation>
    <scope>NUCLEOTIDE SEQUENCE</scope>
    <source>
        <strain evidence="1">SP2T</strain>
    </source>
</reference>
<evidence type="ECO:0000313" key="2">
    <source>
        <dbReference type="Proteomes" id="UP000676194"/>
    </source>
</evidence>
<dbReference type="EMBL" id="CP074694">
    <property type="protein sequence ID" value="QVL31651.1"/>
    <property type="molecule type" value="Genomic_DNA"/>
</dbReference>